<proteinExistence type="predicted"/>
<comment type="caution">
    <text evidence="2">The sequence shown here is derived from an EMBL/GenBank/DDBJ whole genome shotgun (WGS) entry which is preliminary data.</text>
</comment>
<sequence length="473" mass="54644">QWGTAWTAAACVHTAIARAITRRAGSDKGFFFSEWRRPSTSALCIQVRHSSSTIGIIAFMGITSHDTLVDHHGHVVRSDVQSVTRPSRRRKKSALARQSTEEEMPGSERQDSPVSSAVGTTSDKQLTKREMNRVKVRRFYYRRINTIQSLRSEVSSLEKRLLGLLQGMADEENPQPSERADKVTHIQYPSTVRERMLHISKLKVSLYEENELLRHCVREHMKDHGRLQQVIDKELDGVVEVDFGGADDQGAADDLGVVLRLPMTRDESMEIGRTSYREIHQFMQQQVYFPDENNVLGWVLRRHTEDGLHKYLLRKTFHYRSPLEMMEAMWNMLISPSKNARLFSKSLNVRLAIMQHIDQDNLIYFRTMARDGAAAEFRTLFLQTRFETSNGFMIVGRGLKRDRVDELSMPRDRRVEWWDMFSWFSMECTGNYGEHCVFTFGGARPESFGFGIEALLLMLKWESQVLHPQTLLP</sequence>
<accession>A0AAV2ZHF0</accession>
<dbReference type="EMBL" id="DAKRPA010000001">
    <property type="protein sequence ID" value="DBA05346.1"/>
    <property type="molecule type" value="Genomic_DNA"/>
</dbReference>
<protein>
    <submittedName>
        <fullName evidence="2">Uncharacterized protein</fullName>
    </submittedName>
</protein>
<reference evidence="2" key="2">
    <citation type="journal article" date="2023" name="Microbiol Resour">
        <title>Decontamination and Annotation of the Draft Genome Sequence of the Oomycete Lagenidium giganteum ARSEF 373.</title>
        <authorList>
            <person name="Morgan W.R."/>
            <person name="Tartar A."/>
        </authorList>
    </citation>
    <scope>NUCLEOTIDE SEQUENCE</scope>
    <source>
        <strain evidence="2">ARSEF 373</strain>
    </source>
</reference>
<feature type="non-terminal residue" evidence="2">
    <location>
        <position position="1"/>
    </location>
</feature>
<evidence type="ECO:0000313" key="3">
    <source>
        <dbReference type="Proteomes" id="UP001146120"/>
    </source>
</evidence>
<gene>
    <name evidence="2" type="ORF">N0F65_007508</name>
</gene>
<evidence type="ECO:0000256" key="1">
    <source>
        <dbReference type="SAM" id="MobiDB-lite"/>
    </source>
</evidence>
<feature type="region of interest" description="Disordered" evidence="1">
    <location>
        <begin position="79"/>
        <end position="129"/>
    </location>
</feature>
<keyword evidence="3" id="KW-1185">Reference proteome</keyword>
<dbReference type="AlphaFoldDB" id="A0AAV2ZHF0"/>
<evidence type="ECO:0000313" key="2">
    <source>
        <dbReference type="EMBL" id="DBA05346.1"/>
    </source>
</evidence>
<organism evidence="2 3">
    <name type="scientific">Lagenidium giganteum</name>
    <dbReference type="NCBI Taxonomy" id="4803"/>
    <lineage>
        <taxon>Eukaryota</taxon>
        <taxon>Sar</taxon>
        <taxon>Stramenopiles</taxon>
        <taxon>Oomycota</taxon>
        <taxon>Peronosporomycetes</taxon>
        <taxon>Pythiales</taxon>
        <taxon>Pythiaceae</taxon>
    </lineage>
</organism>
<dbReference type="Proteomes" id="UP001146120">
    <property type="component" value="Unassembled WGS sequence"/>
</dbReference>
<feature type="compositionally biased region" description="Polar residues" evidence="1">
    <location>
        <begin position="112"/>
        <end position="124"/>
    </location>
</feature>
<reference evidence="2" key="1">
    <citation type="submission" date="2022-11" db="EMBL/GenBank/DDBJ databases">
        <authorList>
            <person name="Morgan W.R."/>
            <person name="Tartar A."/>
        </authorList>
    </citation>
    <scope>NUCLEOTIDE SEQUENCE</scope>
    <source>
        <strain evidence="2">ARSEF 373</strain>
    </source>
</reference>
<name>A0AAV2ZHF0_9STRA</name>